<feature type="compositionally biased region" description="Polar residues" evidence="5">
    <location>
        <begin position="1"/>
        <end position="10"/>
    </location>
</feature>
<dbReference type="OrthoDB" id="341587at2759"/>
<dbReference type="eggNOG" id="KOG2777">
    <property type="taxonomic scope" value="Eukaryota"/>
</dbReference>
<dbReference type="RefSeq" id="XP_002507955.1">
    <property type="nucleotide sequence ID" value="XM_002507909.1"/>
</dbReference>
<dbReference type="GO" id="GO:0003723">
    <property type="term" value="F:RNA binding"/>
    <property type="evidence" value="ECO:0007669"/>
    <property type="project" value="InterPro"/>
</dbReference>
<keyword evidence="8" id="KW-1185">Reference proteome</keyword>
<dbReference type="InterPro" id="IPR002466">
    <property type="entry name" value="A_deamin"/>
</dbReference>
<dbReference type="GO" id="GO:0048471">
    <property type="term" value="C:perinuclear region of cytoplasm"/>
    <property type="evidence" value="ECO:0007669"/>
    <property type="project" value="TreeGrafter"/>
</dbReference>
<reference evidence="7 8" key="1">
    <citation type="journal article" date="2009" name="Science">
        <title>Green evolution and dynamic adaptations revealed by genomes of the marine picoeukaryotes Micromonas.</title>
        <authorList>
            <person name="Worden A.Z."/>
            <person name="Lee J.H."/>
            <person name="Mock T."/>
            <person name="Rouze P."/>
            <person name="Simmons M.P."/>
            <person name="Aerts A.L."/>
            <person name="Allen A.E."/>
            <person name="Cuvelier M.L."/>
            <person name="Derelle E."/>
            <person name="Everett M.V."/>
            <person name="Foulon E."/>
            <person name="Grimwood J."/>
            <person name="Gundlach H."/>
            <person name="Henrissat B."/>
            <person name="Napoli C."/>
            <person name="McDonald S.M."/>
            <person name="Parker M.S."/>
            <person name="Rombauts S."/>
            <person name="Salamov A."/>
            <person name="Von Dassow P."/>
            <person name="Badger J.H."/>
            <person name="Coutinho P.M."/>
            <person name="Demir E."/>
            <person name="Dubchak I."/>
            <person name="Gentemann C."/>
            <person name="Eikrem W."/>
            <person name="Gready J.E."/>
            <person name="John U."/>
            <person name="Lanier W."/>
            <person name="Lindquist E.A."/>
            <person name="Lucas S."/>
            <person name="Mayer K.F."/>
            <person name="Moreau H."/>
            <person name="Not F."/>
            <person name="Otillar R."/>
            <person name="Panaud O."/>
            <person name="Pangilinan J."/>
            <person name="Paulsen I."/>
            <person name="Piegu B."/>
            <person name="Poliakov A."/>
            <person name="Robbens S."/>
            <person name="Schmutz J."/>
            <person name="Toulza E."/>
            <person name="Wyss T."/>
            <person name="Zelensky A."/>
            <person name="Zhou K."/>
            <person name="Armbrust E.V."/>
            <person name="Bhattacharya D."/>
            <person name="Goodenough U.W."/>
            <person name="Van de Peer Y."/>
            <person name="Grigoriev I.V."/>
        </authorList>
    </citation>
    <scope>NUCLEOTIDE SEQUENCE [LARGE SCALE GENOMIC DNA]</scope>
    <source>
        <strain evidence="8">RCC299 / NOUM17</strain>
    </source>
</reference>
<evidence type="ECO:0000256" key="1">
    <source>
        <dbReference type="ARBA" id="ARBA00004430"/>
    </source>
</evidence>
<dbReference type="SMART" id="SM00552">
    <property type="entry name" value="ADEAMc"/>
    <property type="match status" value="1"/>
</dbReference>
<evidence type="ECO:0000256" key="2">
    <source>
        <dbReference type="ARBA" id="ARBA00022468"/>
    </source>
</evidence>
<dbReference type="GO" id="GO:0031267">
    <property type="term" value="F:small GTPase binding"/>
    <property type="evidence" value="ECO:0007669"/>
    <property type="project" value="TreeGrafter"/>
</dbReference>
<proteinExistence type="predicted"/>
<organism evidence="7 8">
    <name type="scientific">Micromonas commoda (strain RCC299 / NOUM17 / CCMP2709)</name>
    <name type="common">Picoplanktonic green alga</name>
    <dbReference type="NCBI Taxonomy" id="296587"/>
    <lineage>
        <taxon>Eukaryota</taxon>
        <taxon>Viridiplantae</taxon>
        <taxon>Chlorophyta</taxon>
        <taxon>Mamiellophyceae</taxon>
        <taxon>Mamiellales</taxon>
        <taxon>Mamiellaceae</taxon>
        <taxon>Micromonas</taxon>
    </lineage>
</organism>
<feature type="region of interest" description="Disordered" evidence="5">
    <location>
        <begin position="910"/>
        <end position="956"/>
    </location>
</feature>
<evidence type="ECO:0000256" key="4">
    <source>
        <dbReference type="ARBA" id="ARBA00022737"/>
    </source>
</evidence>
<dbReference type="GO" id="GO:0005634">
    <property type="term" value="C:nucleus"/>
    <property type="evidence" value="ECO:0007669"/>
    <property type="project" value="TreeGrafter"/>
</dbReference>
<dbReference type="Gene3D" id="3.80.10.10">
    <property type="entry name" value="Ribonuclease Inhibitor"/>
    <property type="match status" value="2"/>
</dbReference>
<accession>C1FG86</accession>
<dbReference type="PROSITE" id="PS50141">
    <property type="entry name" value="A_DEAMIN_EDITASE"/>
    <property type="match status" value="1"/>
</dbReference>
<feature type="region of interest" description="Disordered" evidence="5">
    <location>
        <begin position="1"/>
        <end position="22"/>
    </location>
</feature>
<name>C1FG86_MICCC</name>
<feature type="compositionally biased region" description="Basic and acidic residues" evidence="5">
    <location>
        <begin position="915"/>
        <end position="925"/>
    </location>
</feature>
<dbReference type="Proteomes" id="UP000002009">
    <property type="component" value="Chromosome 8"/>
</dbReference>
<dbReference type="InterPro" id="IPR032675">
    <property type="entry name" value="LRR_dom_sf"/>
</dbReference>
<dbReference type="AlphaFoldDB" id="C1FG86"/>
<sequence length="1021" mass="106230">MEPRGGSTQPTRRRKRGDPLTPAQAVEAIRARVAANGSERLSLKGRTLDGPAAVRAACDAILALHPPTVTLNLTGAEVCSGGADALADFLMNERCAVEELCLVDNPRLGVHMADTGVAARDIPDRGEDEPVTDGGGTAALARALAKNTTRLRRLNLGGCGLDDGAAEALAAALAARDASPSLESINLRSNDVSDRGVAALAAALSTRGGCPLKEIALANNPSVSSASLAALEGRLRVNRRADLVREAFAACVENGGRCSLRRRGLDDDDAFALASSLADADAARSLARVCVGMDLADNDIGPEGVRAIADAVRLGTSRSVVAVSVAGNPGGEIHPSKTPSTHARILHGCCAANLLRNAGEGEALKSVGDRALGDDGAEEVARYLSQEHGYSHRHRAIGLQHNDIGPRGARALAEALARLPNLDEVAMYSNRIGVEGAKWLAGTVRSCRTLRVLDLGGNDVGDAGCIALAEAIVGHPSMEELHLDHNGIGIDGATGLLGAMQMTEDSRKGRGLRRVWLHGNVGVSEELNARVHAIAGRNAGAAGERPEQIPRDDLAALEAWEDDVAIEAEGEAAAAGGGSLPGGFKETSTLFANRVATAAAAAYRRWFPDHAANTRGTAVIAAIVAHERDASSPFDAPGHGDRLRVLSLGSGTKFMPREVAAAAAAGGARRWESVVHDSHAEVLARRAFLRMCYREILDIARETSTYKVAGAAAPWRLLEPAGHAGGFQMRPGITLHLYVSTAPCGSCSMPAMAGGASNPDASFAMRDVDDVTWNELWSGVAARHEAGVFAPSKPATTVKGAAGRGEQAPAPGVVFARLRDAEKVPGVTLSCSDKISRWQALGIQGAMLSHLVPRPLAFSTVVVGRKFNPDRLRLGTCCALRGFASSAAALRVHPPAHCAALGTTVKLEGSAGAGERIERRERADAGDSDESLSWARGDARASRHDGRTGGPVGGGGPVPACSRAALHGMFRRAVAALAGRGDLAAVPRDLESKPAPEVKRLAEAYSAGQFALFRGLVERRR</sequence>
<dbReference type="SUPFAM" id="SSF52047">
    <property type="entry name" value="RNI-like"/>
    <property type="match status" value="2"/>
</dbReference>
<keyword evidence="2" id="KW-0343">GTPase activation</keyword>
<dbReference type="Pfam" id="PF13516">
    <property type="entry name" value="LRR_6"/>
    <property type="match status" value="6"/>
</dbReference>
<dbReference type="KEGG" id="mis:MICPUN_101933"/>
<dbReference type="GO" id="GO:0006396">
    <property type="term" value="P:RNA processing"/>
    <property type="evidence" value="ECO:0007669"/>
    <property type="project" value="InterPro"/>
</dbReference>
<feature type="compositionally biased region" description="Basic and acidic residues" evidence="5">
    <location>
        <begin position="937"/>
        <end position="947"/>
    </location>
</feature>
<dbReference type="PANTHER" id="PTHR24113:SF12">
    <property type="entry name" value="RAN GTPASE-ACTIVATING PROTEIN 1"/>
    <property type="match status" value="1"/>
</dbReference>
<dbReference type="GO" id="GO:0005930">
    <property type="term" value="C:axoneme"/>
    <property type="evidence" value="ECO:0007669"/>
    <property type="project" value="UniProtKB-SubCell"/>
</dbReference>
<dbReference type="InterPro" id="IPR001611">
    <property type="entry name" value="Leu-rich_rpt"/>
</dbReference>
<evidence type="ECO:0000259" key="6">
    <source>
        <dbReference type="PROSITE" id="PS50141"/>
    </source>
</evidence>
<dbReference type="eggNOG" id="KOG4308">
    <property type="taxonomic scope" value="Eukaryota"/>
</dbReference>
<dbReference type="Pfam" id="PF02137">
    <property type="entry name" value="A_deamin"/>
    <property type="match status" value="1"/>
</dbReference>
<protein>
    <recommendedName>
        <fullName evidence="6">A to I editase domain-containing protein</fullName>
    </recommendedName>
</protein>
<evidence type="ECO:0000313" key="8">
    <source>
        <dbReference type="Proteomes" id="UP000002009"/>
    </source>
</evidence>
<dbReference type="GO" id="GO:0005829">
    <property type="term" value="C:cytosol"/>
    <property type="evidence" value="ECO:0007669"/>
    <property type="project" value="TreeGrafter"/>
</dbReference>
<evidence type="ECO:0000256" key="3">
    <source>
        <dbReference type="ARBA" id="ARBA00022614"/>
    </source>
</evidence>
<dbReference type="GO" id="GO:0006913">
    <property type="term" value="P:nucleocytoplasmic transport"/>
    <property type="evidence" value="ECO:0007669"/>
    <property type="project" value="TreeGrafter"/>
</dbReference>
<keyword evidence="4" id="KW-0677">Repeat</keyword>
<dbReference type="SMART" id="SM00368">
    <property type="entry name" value="LRR_RI"/>
    <property type="match status" value="7"/>
</dbReference>
<dbReference type="GeneID" id="8245879"/>
<evidence type="ECO:0000313" key="7">
    <source>
        <dbReference type="EMBL" id="ACO69213.1"/>
    </source>
</evidence>
<dbReference type="GO" id="GO:0004000">
    <property type="term" value="F:adenosine deaminase activity"/>
    <property type="evidence" value="ECO:0007669"/>
    <property type="project" value="InterPro"/>
</dbReference>
<feature type="domain" description="A to I editase" evidence="6">
    <location>
        <begin position="647"/>
        <end position="1021"/>
    </location>
</feature>
<dbReference type="InParanoid" id="C1FG86"/>
<comment type="subcellular location">
    <subcellularLocation>
        <location evidence="1">Cytoplasm</location>
        <location evidence="1">Cytoskeleton</location>
        <location evidence="1">Cilium axoneme</location>
    </subcellularLocation>
</comment>
<gene>
    <name evidence="7" type="ORF">MICPUN_101933</name>
</gene>
<dbReference type="EMBL" id="CP001575">
    <property type="protein sequence ID" value="ACO69213.1"/>
    <property type="molecule type" value="Genomic_DNA"/>
</dbReference>
<dbReference type="OMA" id="RACEANE"/>
<dbReference type="GO" id="GO:0005096">
    <property type="term" value="F:GTPase activator activity"/>
    <property type="evidence" value="ECO:0007669"/>
    <property type="project" value="UniProtKB-KW"/>
</dbReference>
<dbReference type="InterPro" id="IPR027038">
    <property type="entry name" value="RanGap"/>
</dbReference>
<keyword evidence="3" id="KW-0433">Leucine-rich repeat</keyword>
<evidence type="ECO:0000256" key="5">
    <source>
        <dbReference type="SAM" id="MobiDB-lite"/>
    </source>
</evidence>
<dbReference type="PANTHER" id="PTHR24113">
    <property type="entry name" value="RAN GTPASE-ACTIVATING PROTEIN 1"/>
    <property type="match status" value="1"/>
</dbReference>